<dbReference type="InterPro" id="IPR003607">
    <property type="entry name" value="HD/PDEase_dom"/>
</dbReference>
<dbReference type="Gene3D" id="1.10.3210.10">
    <property type="entry name" value="Hypothetical protein af1432"/>
    <property type="match status" value="1"/>
</dbReference>
<keyword evidence="3" id="KW-1185">Reference proteome</keyword>
<accession>A0ABS9ZT45</accession>
<name>A0ABS9ZT45_9SPHI</name>
<organism evidence="2 3">
    <name type="scientific">Pedobacter montanisoli</name>
    <dbReference type="NCBI Taxonomy" id="2923277"/>
    <lineage>
        <taxon>Bacteria</taxon>
        <taxon>Pseudomonadati</taxon>
        <taxon>Bacteroidota</taxon>
        <taxon>Sphingobacteriia</taxon>
        <taxon>Sphingobacteriales</taxon>
        <taxon>Sphingobacteriaceae</taxon>
        <taxon>Pedobacter</taxon>
    </lineage>
</organism>
<protein>
    <submittedName>
        <fullName evidence="2">HD domain-containing protein</fullName>
    </submittedName>
</protein>
<evidence type="ECO:0000259" key="1">
    <source>
        <dbReference type="SMART" id="SM00471"/>
    </source>
</evidence>
<evidence type="ECO:0000313" key="3">
    <source>
        <dbReference type="Proteomes" id="UP001165460"/>
    </source>
</evidence>
<dbReference type="EMBL" id="JALGBH010000001">
    <property type="protein sequence ID" value="MCJ0741761.1"/>
    <property type="molecule type" value="Genomic_DNA"/>
</dbReference>
<evidence type="ECO:0000313" key="2">
    <source>
        <dbReference type="EMBL" id="MCJ0741761.1"/>
    </source>
</evidence>
<proteinExistence type="predicted"/>
<dbReference type="CDD" id="cd00077">
    <property type="entry name" value="HDc"/>
    <property type="match status" value="1"/>
</dbReference>
<dbReference type="Proteomes" id="UP001165460">
    <property type="component" value="Unassembled WGS sequence"/>
</dbReference>
<dbReference type="InterPro" id="IPR045509">
    <property type="entry name" value="HD_assoc_2"/>
</dbReference>
<gene>
    <name evidence="2" type="ORF">MMF97_03480</name>
</gene>
<dbReference type="SMART" id="SM00471">
    <property type="entry name" value="HDc"/>
    <property type="match status" value="1"/>
</dbReference>
<dbReference type="Pfam" id="PF19276">
    <property type="entry name" value="HD_assoc_2"/>
    <property type="match status" value="1"/>
</dbReference>
<dbReference type="InterPro" id="IPR006674">
    <property type="entry name" value="HD_domain"/>
</dbReference>
<sequence>MNKKKIINDPVYGFITIPSDLIYDLISHPYFQRLRYIKQLGMTHLVYPGALHTRFHHALGAMHLMGLSLEVLRNKGHVISAEEEEAATIALLLHDIGHGPFSHSLEHTLARGIQHEDISQLIMNKLNEEFDGKLNLALLIFKNQYHRAFFNQLISGQVDLDRMDYLNRDSFFTGVSEGVISFDRIIKMFNLVNDELVIEEKGIYSVEKFLIARRLMYWQVYLHKTVIAAEQLLVKILERAKELSSKGHILFATPALQHFLQNDVNGSNFFNEEIHLNKFTQLDDQDIHAAIKVWADSNDEILARMCRMLKARRLYKVEITNEEPDHNRVKQLTENTKNKLGLNEKEISYFVFTDTIKNRAYNMSTANTNILMKTGKLVDIAKASDLSNIQSLDRTVEKHILCYTKEF</sequence>
<reference evidence="2" key="1">
    <citation type="submission" date="2022-03" db="EMBL/GenBank/DDBJ databases">
        <authorList>
            <person name="Woo C.Y."/>
        </authorList>
    </citation>
    <scope>NUCLEOTIDE SEQUENCE</scope>
    <source>
        <strain evidence="2">CYS-01</strain>
    </source>
</reference>
<dbReference type="RefSeq" id="WP_243359209.1">
    <property type="nucleotide sequence ID" value="NZ_JALGBH010000001.1"/>
</dbReference>
<comment type="caution">
    <text evidence="2">The sequence shown here is derived from an EMBL/GenBank/DDBJ whole genome shotgun (WGS) entry which is preliminary data.</text>
</comment>
<dbReference type="SUPFAM" id="SSF109604">
    <property type="entry name" value="HD-domain/PDEase-like"/>
    <property type="match status" value="1"/>
</dbReference>
<dbReference type="PANTHER" id="PTHR11373:SF4">
    <property type="entry name" value="DEOXYNUCLEOSIDE TRIPHOSPHATE TRIPHOSPHOHYDROLASE SAMHD1"/>
    <property type="match status" value="1"/>
</dbReference>
<dbReference type="PANTHER" id="PTHR11373">
    <property type="entry name" value="DEOXYNUCLEOSIDE TRIPHOSPHATE TRIPHOSPHOHYDROLASE"/>
    <property type="match status" value="1"/>
</dbReference>
<dbReference type="Pfam" id="PF01966">
    <property type="entry name" value="HD"/>
    <property type="match status" value="1"/>
</dbReference>
<feature type="domain" description="HD/PDEase" evidence="1">
    <location>
        <begin position="50"/>
        <end position="175"/>
    </location>
</feature>
<dbReference type="InterPro" id="IPR050135">
    <property type="entry name" value="dGTPase-like"/>
</dbReference>